<dbReference type="InterPro" id="IPR029032">
    <property type="entry name" value="AhpD-like"/>
</dbReference>
<evidence type="ECO:0000259" key="1">
    <source>
        <dbReference type="Pfam" id="PF02627"/>
    </source>
</evidence>
<dbReference type="Pfam" id="PF02627">
    <property type="entry name" value="CMD"/>
    <property type="match status" value="1"/>
</dbReference>
<sequence length="167" mass="18821">MARVSFVPLDEMPKELRSAVARGQQSRMLSSPRPVQVWAHRPSAALAWLGLLESLHQDSLLDERLRELVRLKIASITTCQACQLARKSDQVTEDDIACLSSDSDRFEPSERAALIFAELFASDYMAISDEHYARLAEFFSEAQVVELNMYCALMLAGGRMTYVQQAY</sequence>
<dbReference type="GO" id="GO:0051920">
    <property type="term" value="F:peroxiredoxin activity"/>
    <property type="evidence" value="ECO:0007669"/>
    <property type="project" value="InterPro"/>
</dbReference>
<feature type="domain" description="Carboxymuconolactone decarboxylase-like" evidence="1">
    <location>
        <begin position="43"/>
        <end position="118"/>
    </location>
</feature>
<comment type="caution">
    <text evidence="2">The sequence shown here is derived from an EMBL/GenBank/DDBJ whole genome shotgun (WGS) entry which is preliminary data.</text>
</comment>
<accession>A0A2N8SL90</accession>
<dbReference type="PANTHER" id="PTHR34846:SF10">
    <property type="entry name" value="CYTOPLASMIC PROTEIN"/>
    <property type="match status" value="1"/>
</dbReference>
<dbReference type="AlphaFoldDB" id="A0A2N8SL90"/>
<organism evidence="2 3">
    <name type="scientific">Stutzerimonas stutzeri</name>
    <name type="common">Pseudomonas stutzeri</name>
    <dbReference type="NCBI Taxonomy" id="316"/>
    <lineage>
        <taxon>Bacteria</taxon>
        <taxon>Pseudomonadati</taxon>
        <taxon>Pseudomonadota</taxon>
        <taxon>Gammaproteobacteria</taxon>
        <taxon>Pseudomonadales</taxon>
        <taxon>Pseudomonadaceae</taxon>
        <taxon>Stutzerimonas</taxon>
    </lineage>
</organism>
<proteinExistence type="predicted"/>
<dbReference type="RefSeq" id="WP_021207952.1">
    <property type="nucleotide sequence ID" value="NZ_JAMOIG010000010.1"/>
</dbReference>
<evidence type="ECO:0000313" key="2">
    <source>
        <dbReference type="EMBL" id="PNG03253.1"/>
    </source>
</evidence>
<dbReference type="InterPro" id="IPR003779">
    <property type="entry name" value="CMD-like"/>
</dbReference>
<dbReference type="OrthoDB" id="4704294at2"/>
<reference evidence="2 3" key="1">
    <citation type="submission" date="2018-01" db="EMBL/GenBank/DDBJ databases">
        <title>Denitrification phenotypes of diverse strains of Pseudomonas stutzeri.</title>
        <authorList>
            <person name="Milligan D.A."/>
            <person name="Bergaust L."/>
            <person name="Bakken L.R."/>
            <person name="Frostegard A."/>
        </authorList>
    </citation>
    <scope>NUCLEOTIDE SEQUENCE [LARGE SCALE GENOMIC DNA]</scope>
    <source>
        <strain evidence="2 3">28a3</strain>
    </source>
</reference>
<dbReference type="PANTHER" id="PTHR34846">
    <property type="entry name" value="4-CARBOXYMUCONOLACTONE DECARBOXYLASE FAMILY PROTEIN (AFU_ORTHOLOGUE AFUA_6G11590)"/>
    <property type="match status" value="1"/>
</dbReference>
<name>A0A2N8SL90_STUST</name>
<evidence type="ECO:0000313" key="3">
    <source>
        <dbReference type="Proteomes" id="UP000235897"/>
    </source>
</evidence>
<gene>
    <name evidence="2" type="ORF">CXL00_20955</name>
</gene>
<dbReference type="Proteomes" id="UP000235897">
    <property type="component" value="Unassembled WGS sequence"/>
</dbReference>
<dbReference type="Gene3D" id="1.20.1290.10">
    <property type="entry name" value="AhpD-like"/>
    <property type="match status" value="1"/>
</dbReference>
<protein>
    <submittedName>
        <fullName evidence="2">Carboxymuconolactone decarboxylase family protein</fullName>
    </submittedName>
</protein>
<dbReference type="EMBL" id="POUW01000010">
    <property type="protein sequence ID" value="PNG03253.1"/>
    <property type="molecule type" value="Genomic_DNA"/>
</dbReference>
<dbReference type="SUPFAM" id="SSF69118">
    <property type="entry name" value="AhpD-like"/>
    <property type="match status" value="1"/>
</dbReference>